<feature type="transmembrane region" description="Helical" evidence="10">
    <location>
        <begin position="157"/>
        <end position="178"/>
    </location>
</feature>
<evidence type="ECO:0000256" key="9">
    <source>
        <dbReference type="RuleBase" id="RU000688"/>
    </source>
</evidence>
<keyword evidence="3 9" id="KW-0812">Transmembrane</keyword>
<dbReference type="GeneID" id="116304922"/>
<dbReference type="Gene3D" id="1.20.1070.10">
    <property type="entry name" value="Rhodopsin 7-helix transmembrane proteins"/>
    <property type="match status" value="1"/>
</dbReference>
<evidence type="ECO:0000256" key="2">
    <source>
        <dbReference type="ARBA" id="ARBA00022475"/>
    </source>
</evidence>
<protein>
    <submittedName>
        <fullName evidence="13">Adenosine receptor A1-like</fullName>
    </submittedName>
</protein>
<dbReference type="PRINTS" id="PR00237">
    <property type="entry name" value="GPCRRHODOPSN"/>
</dbReference>
<feature type="transmembrane region" description="Helical" evidence="10">
    <location>
        <begin position="37"/>
        <end position="63"/>
    </location>
</feature>
<comment type="subcellular location">
    <subcellularLocation>
        <location evidence="1">Cell membrane</location>
        <topology evidence="1">Multi-pass membrane protein</topology>
    </subcellularLocation>
</comment>
<dbReference type="CDD" id="cd00637">
    <property type="entry name" value="7tm_classA_rhodopsin-like"/>
    <property type="match status" value="1"/>
</dbReference>
<evidence type="ECO:0000256" key="1">
    <source>
        <dbReference type="ARBA" id="ARBA00004651"/>
    </source>
</evidence>
<evidence type="ECO:0000256" key="5">
    <source>
        <dbReference type="ARBA" id="ARBA00023040"/>
    </source>
</evidence>
<dbReference type="PROSITE" id="PS00237">
    <property type="entry name" value="G_PROTEIN_RECEP_F1_1"/>
    <property type="match status" value="1"/>
</dbReference>
<proteinExistence type="inferred from homology"/>
<gene>
    <name evidence="13" type="primary">LOC116304922</name>
</gene>
<feature type="transmembrane region" description="Helical" evidence="10">
    <location>
        <begin position="75"/>
        <end position="95"/>
    </location>
</feature>
<keyword evidence="12" id="KW-1185">Reference proteome</keyword>
<reference evidence="13" key="1">
    <citation type="submission" date="2025-08" db="UniProtKB">
        <authorList>
            <consortium name="RefSeq"/>
        </authorList>
    </citation>
    <scope>IDENTIFICATION</scope>
    <source>
        <tissue evidence="13">Tentacle</tissue>
    </source>
</reference>
<name>A0A6P8ITM1_ACTTE</name>
<evidence type="ECO:0000256" key="10">
    <source>
        <dbReference type="SAM" id="Phobius"/>
    </source>
</evidence>
<feature type="transmembrane region" description="Helical" evidence="10">
    <location>
        <begin position="190"/>
        <end position="210"/>
    </location>
</feature>
<dbReference type="Proteomes" id="UP000515163">
    <property type="component" value="Unplaced"/>
</dbReference>
<evidence type="ECO:0000256" key="7">
    <source>
        <dbReference type="ARBA" id="ARBA00023170"/>
    </source>
</evidence>
<dbReference type="PANTHER" id="PTHR24249:SF372">
    <property type="entry name" value="G-PROTEIN COUPLED RECEPTORS FAMILY 1 PROFILE DOMAIN-CONTAINING PROTEIN"/>
    <property type="match status" value="1"/>
</dbReference>
<keyword evidence="8 9" id="KW-0807">Transducer</keyword>
<evidence type="ECO:0000256" key="3">
    <source>
        <dbReference type="ARBA" id="ARBA00022692"/>
    </source>
</evidence>
<evidence type="ECO:0000256" key="4">
    <source>
        <dbReference type="ARBA" id="ARBA00022989"/>
    </source>
</evidence>
<dbReference type="RefSeq" id="XP_031570581.1">
    <property type="nucleotide sequence ID" value="XM_031714721.1"/>
</dbReference>
<keyword evidence="5 9" id="KW-0297">G-protein coupled receptor</keyword>
<evidence type="ECO:0000259" key="11">
    <source>
        <dbReference type="PROSITE" id="PS50262"/>
    </source>
</evidence>
<dbReference type="InterPro" id="IPR017452">
    <property type="entry name" value="GPCR_Rhodpsn_7TM"/>
</dbReference>
<dbReference type="KEGG" id="aten:116304922"/>
<dbReference type="FunCoup" id="A0A6P8ITM1">
    <property type="interactions" value="479"/>
</dbReference>
<dbReference type="InterPro" id="IPR000276">
    <property type="entry name" value="GPCR_Rhodpsn"/>
</dbReference>
<comment type="similarity">
    <text evidence="9">Belongs to the G-protein coupled receptor 1 family.</text>
</comment>
<dbReference type="InterPro" id="IPR050569">
    <property type="entry name" value="TAAR"/>
</dbReference>
<feature type="transmembrane region" description="Helical" evidence="10">
    <location>
        <begin position="239"/>
        <end position="260"/>
    </location>
</feature>
<evidence type="ECO:0000256" key="8">
    <source>
        <dbReference type="ARBA" id="ARBA00023224"/>
    </source>
</evidence>
<evidence type="ECO:0000313" key="13">
    <source>
        <dbReference type="RefSeq" id="XP_031570581.1"/>
    </source>
</evidence>
<dbReference type="InParanoid" id="A0A6P8ITM1"/>
<feature type="transmembrane region" description="Helical" evidence="10">
    <location>
        <begin position="115"/>
        <end position="136"/>
    </location>
</feature>
<keyword evidence="2" id="KW-1003">Cell membrane</keyword>
<dbReference type="GO" id="GO:0005886">
    <property type="term" value="C:plasma membrane"/>
    <property type="evidence" value="ECO:0007669"/>
    <property type="project" value="UniProtKB-SubCell"/>
</dbReference>
<dbReference type="PROSITE" id="PS50262">
    <property type="entry name" value="G_PROTEIN_RECEP_F1_2"/>
    <property type="match status" value="1"/>
</dbReference>
<dbReference type="GO" id="GO:0004930">
    <property type="term" value="F:G protein-coupled receptor activity"/>
    <property type="evidence" value="ECO:0007669"/>
    <property type="project" value="UniProtKB-KW"/>
</dbReference>
<feature type="transmembrane region" description="Helical" evidence="10">
    <location>
        <begin position="280"/>
        <end position="298"/>
    </location>
</feature>
<keyword evidence="7 9" id="KW-0675">Receptor</keyword>
<dbReference type="SUPFAM" id="SSF81321">
    <property type="entry name" value="Family A G protein-coupled receptor-like"/>
    <property type="match status" value="1"/>
</dbReference>
<sequence>MASTSNLMWNSSFQCAITFDFDPTNVTHFPASVVPTLISLVAINIVTSPPTVLINLLVIWTVLENKQLRSNSYNLIFAILSLSDLLIGLIVQPLFVALGVCITVQCSYICELTMAYAVSALLCYGWTAVTLAIVSLERYLYIERPLFYHASVTSKKLMIATAVTWSCVGFSKVFSRILANSSFWTRQLPMILTMGPSFVIIFFCVTKIHLTARRQMRTIVAQQQSVAQQGKIKEYKRTLTLGLVVLASVVCLCPILILKIVGAVKSNWGDDDFRYLSQGIYFTVMHMQSIINPIIYSFRLSDIRSGVKNKICRHFRA</sequence>
<dbReference type="AlphaFoldDB" id="A0A6P8ITM1"/>
<accession>A0A6P8ITM1</accession>
<organism evidence="12 13">
    <name type="scientific">Actinia tenebrosa</name>
    <name type="common">Australian red waratah sea anemone</name>
    <dbReference type="NCBI Taxonomy" id="6105"/>
    <lineage>
        <taxon>Eukaryota</taxon>
        <taxon>Metazoa</taxon>
        <taxon>Cnidaria</taxon>
        <taxon>Anthozoa</taxon>
        <taxon>Hexacorallia</taxon>
        <taxon>Actiniaria</taxon>
        <taxon>Actiniidae</taxon>
        <taxon>Actinia</taxon>
    </lineage>
</organism>
<evidence type="ECO:0000313" key="12">
    <source>
        <dbReference type="Proteomes" id="UP000515163"/>
    </source>
</evidence>
<feature type="domain" description="G-protein coupled receptors family 1 profile" evidence="11">
    <location>
        <begin position="54"/>
        <end position="296"/>
    </location>
</feature>
<dbReference type="Pfam" id="PF00001">
    <property type="entry name" value="7tm_1"/>
    <property type="match status" value="1"/>
</dbReference>
<dbReference type="PANTHER" id="PTHR24249">
    <property type="entry name" value="HISTAMINE RECEPTOR-RELATED G-PROTEIN COUPLED RECEPTOR"/>
    <property type="match status" value="1"/>
</dbReference>
<keyword evidence="4 10" id="KW-1133">Transmembrane helix</keyword>
<dbReference type="OrthoDB" id="5954506at2759"/>
<evidence type="ECO:0000256" key="6">
    <source>
        <dbReference type="ARBA" id="ARBA00023136"/>
    </source>
</evidence>
<keyword evidence="6 10" id="KW-0472">Membrane</keyword>